<keyword evidence="9 10" id="KW-0227">DNA damage</keyword>
<keyword evidence="6 9" id="KW-0547">Nucleotide-binding</keyword>
<evidence type="ECO:0000259" key="11">
    <source>
        <dbReference type="Pfam" id="PF02463"/>
    </source>
</evidence>
<dbReference type="PROSITE" id="PS00617">
    <property type="entry name" value="RECF_1"/>
    <property type="match status" value="1"/>
</dbReference>
<keyword evidence="5 9" id="KW-0235">DNA replication</keyword>
<dbReference type="Gene3D" id="3.40.50.300">
    <property type="entry name" value="P-loop containing nucleotide triphosphate hydrolases"/>
    <property type="match status" value="1"/>
</dbReference>
<dbReference type="GO" id="GO:0006302">
    <property type="term" value="P:double-strand break repair"/>
    <property type="evidence" value="ECO:0007669"/>
    <property type="project" value="TreeGrafter"/>
</dbReference>
<dbReference type="GO" id="GO:0005524">
    <property type="term" value="F:ATP binding"/>
    <property type="evidence" value="ECO:0007669"/>
    <property type="project" value="UniProtKB-UniRule"/>
</dbReference>
<dbReference type="PANTHER" id="PTHR32182:SF0">
    <property type="entry name" value="DNA REPLICATION AND REPAIR PROTEIN RECF"/>
    <property type="match status" value="1"/>
</dbReference>
<keyword evidence="7 9" id="KW-0067">ATP-binding</keyword>
<dbReference type="InterPro" id="IPR003395">
    <property type="entry name" value="RecF/RecN/SMC_N"/>
</dbReference>
<comment type="subcellular location">
    <subcellularLocation>
        <location evidence="1 9 10">Cytoplasm</location>
    </subcellularLocation>
</comment>
<feature type="domain" description="RecF/RecN/SMC N-terminal" evidence="11">
    <location>
        <begin position="2"/>
        <end position="342"/>
    </location>
</feature>
<keyword evidence="8 9" id="KW-0238">DNA-binding</keyword>
<name>A0A940DJ53_9BACT</name>
<dbReference type="PANTHER" id="PTHR32182">
    <property type="entry name" value="DNA REPLICATION AND REPAIR PROTEIN RECF"/>
    <property type="match status" value="1"/>
</dbReference>
<dbReference type="InterPro" id="IPR042174">
    <property type="entry name" value="RecF_2"/>
</dbReference>
<dbReference type="InterPro" id="IPR027417">
    <property type="entry name" value="P-loop_NTPase"/>
</dbReference>
<dbReference type="GO" id="GO:0009432">
    <property type="term" value="P:SOS response"/>
    <property type="evidence" value="ECO:0007669"/>
    <property type="project" value="UniProtKB-UniRule"/>
</dbReference>
<proteinExistence type="inferred from homology"/>
<accession>A0A940DJ53</accession>
<comment type="similarity">
    <text evidence="2 9 10">Belongs to the RecF family.</text>
</comment>
<dbReference type="GO" id="GO:0003697">
    <property type="term" value="F:single-stranded DNA binding"/>
    <property type="evidence" value="ECO:0007669"/>
    <property type="project" value="UniProtKB-UniRule"/>
</dbReference>
<evidence type="ECO:0000256" key="3">
    <source>
        <dbReference type="ARBA" id="ARBA00020170"/>
    </source>
</evidence>
<dbReference type="HAMAP" id="MF_00365">
    <property type="entry name" value="RecF"/>
    <property type="match status" value="1"/>
</dbReference>
<evidence type="ECO:0000256" key="1">
    <source>
        <dbReference type="ARBA" id="ARBA00004496"/>
    </source>
</evidence>
<evidence type="ECO:0000256" key="5">
    <source>
        <dbReference type="ARBA" id="ARBA00022705"/>
    </source>
</evidence>
<sequence length="362" mass="41426">MYLEHLSLMNYRNIAECDLRFSPKFNCFLGNNGMGKTNLLDAVYYLSFTKSHLNPVDSQLIRYGEEFFMMQAEYVRHGGREEIFASVKRRAKKVFKRNKVSYERMSDHIGLLPAVLVSPSDSELIEEGSDGRRRFLDTVISQYDRMYINALAMYNKALAERNALLKQEAEPDAAMMDVYEGQMAYYGDYICRRRSEFVAGFIPEFQRFYTAISGGTESVELSYVSHWQRGDLAQLLAECRMRDRILGYSTRGAHKDDMEMLLDGYPIKRAGSQGQCKSYIVALKFAQYACLRRTAGVEPLLLLDDLFDKLDAARVKRIMEIVAGEGFGQVFITDTNREHTDALLAQTGAESRIFHVENGHVI</sequence>
<dbReference type="Proteomes" id="UP000712007">
    <property type="component" value="Unassembled WGS sequence"/>
</dbReference>
<evidence type="ECO:0000256" key="8">
    <source>
        <dbReference type="ARBA" id="ARBA00023125"/>
    </source>
</evidence>
<dbReference type="GO" id="GO:0000731">
    <property type="term" value="P:DNA synthesis involved in DNA repair"/>
    <property type="evidence" value="ECO:0007669"/>
    <property type="project" value="TreeGrafter"/>
</dbReference>
<reference evidence="12" key="2">
    <citation type="journal article" date="2021" name="PeerJ">
        <title>Extensive microbial diversity within the chicken gut microbiome revealed by metagenomics and culture.</title>
        <authorList>
            <person name="Gilroy R."/>
            <person name="Ravi A."/>
            <person name="Getino M."/>
            <person name="Pursley I."/>
            <person name="Horton D.L."/>
            <person name="Alikhan N.F."/>
            <person name="Baker D."/>
            <person name="Gharbi K."/>
            <person name="Hall N."/>
            <person name="Watson M."/>
            <person name="Adriaenssens E.M."/>
            <person name="Foster-Nyarko E."/>
            <person name="Jarju S."/>
            <person name="Secka A."/>
            <person name="Antonio M."/>
            <person name="Oren A."/>
            <person name="Chaudhuri R.R."/>
            <person name="La Ragione R."/>
            <person name="Hildebrand F."/>
            <person name="Pallen M.J."/>
        </authorList>
    </citation>
    <scope>NUCLEOTIDE SEQUENCE</scope>
    <source>
        <strain evidence="12">3924</strain>
    </source>
</reference>
<gene>
    <name evidence="9 12" type="primary">recF</name>
    <name evidence="12" type="ORF">IAC51_03085</name>
</gene>
<dbReference type="Pfam" id="PF02463">
    <property type="entry name" value="SMC_N"/>
    <property type="match status" value="1"/>
</dbReference>
<keyword evidence="9 10" id="KW-0742">SOS response</keyword>
<evidence type="ECO:0000256" key="7">
    <source>
        <dbReference type="ARBA" id="ARBA00022840"/>
    </source>
</evidence>
<dbReference type="Gene3D" id="1.20.1050.90">
    <property type="entry name" value="RecF/RecN/SMC, N-terminal domain"/>
    <property type="match status" value="1"/>
</dbReference>
<comment type="function">
    <text evidence="9 10">The RecF protein is involved in DNA metabolism; it is required for DNA replication and normal SOS inducibility. RecF binds preferentially to single-stranded, linear DNA. It also seems to bind ATP.</text>
</comment>
<keyword evidence="4 9" id="KW-0963">Cytoplasm</keyword>
<dbReference type="PROSITE" id="PS00618">
    <property type="entry name" value="RECF_2"/>
    <property type="match status" value="1"/>
</dbReference>
<dbReference type="NCBIfam" id="TIGR00611">
    <property type="entry name" value="recf"/>
    <property type="match status" value="1"/>
</dbReference>
<keyword evidence="9 10" id="KW-0234">DNA repair</keyword>
<comment type="caution">
    <text evidence="12">The sequence shown here is derived from an EMBL/GenBank/DDBJ whole genome shotgun (WGS) entry which is preliminary data.</text>
</comment>
<protein>
    <recommendedName>
        <fullName evidence="3 9">DNA replication and repair protein RecF</fullName>
    </recommendedName>
</protein>
<dbReference type="InterPro" id="IPR018078">
    <property type="entry name" value="DNA-binding_RecF_CS"/>
</dbReference>
<reference evidence="12" key="1">
    <citation type="submission" date="2020-10" db="EMBL/GenBank/DDBJ databases">
        <authorList>
            <person name="Gilroy R."/>
        </authorList>
    </citation>
    <scope>NUCLEOTIDE SEQUENCE</scope>
    <source>
        <strain evidence="12">3924</strain>
    </source>
</reference>
<dbReference type="GO" id="GO:0005737">
    <property type="term" value="C:cytoplasm"/>
    <property type="evidence" value="ECO:0007669"/>
    <property type="project" value="UniProtKB-SubCell"/>
</dbReference>
<dbReference type="SUPFAM" id="SSF52540">
    <property type="entry name" value="P-loop containing nucleoside triphosphate hydrolases"/>
    <property type="match status" value="1"/>
</dbReference>
<dbReference type="GO" id="GO:0006260">
    <property type="term" value="P:DNA replication"/>
    <property type="evidence" value="ECO:0007669"/>
    <property type="project" value="UniProtKB-UniRule"/>
</dbReference>
<organism evidence="12 13">
    <name type="scientific">Candidatus Aphodosoma intestinipullorum</name>
    <dbReference type="NCBI Taxonomy" id="2840674"/>
    <lineage>
        <taxon>Bacteria</taxon>
        <taxon>Pseudomonadati</taxon>
        <taxon>Bacteroidota</taxon>
        <taxon>Bacteroidia</taxon>
        <taxon>Bacteroidales</taxon>
        <taxon>Candidatus Aphodosoma</taxon>
    </lineage>
</organism>
<dbReference type="InterPro" id="IPR001238">
    <property type="entry name" value="DNA-binding_RecF"/>
</dbReference>
<dbReference type="EMBL" id="JADIMV010000053">
    <property type="protein sequence ID" value="MBO8439615.1"/>
    <property type="molecule type" value="Genomic_DNA"/>
</dbReference>
<evidence type="ECO:0000256" key="2">
    <source>
        <dbReference type="ARBA" id="ARBA00008016"/>
    </source>
</evidence>
<feature type="binding site" evidence="9">
    <location>
        <begin position="30"/>
        <end position="37"/>
    </location>
    <ligand>
        <name>ATP</name>
        <dbReference type="ChEBI" id="CHEBI:30616"/>
    </ligand>
</feature>
<evidence type="ECO:0000256" key="4">
    <source>
        <dbReference type="ARBA" id="ARBA00022490"/>
    </source>
</evidence>
<evidence type="ECO:0000256" key="9">
    <source>
        <dbReference type="HAMAP-Rule" id="MF_00365"/>
    </source>
</evidence>
<dbReference type="AlphaFoldDB" id="A0A940DJ53"/>
<evidence type="ECO:0000256" key="10">
    <source>
        <dbReference type="RuleBase" id="RU000578"/>
    </source>
</evidence>
<evidence type="ECO:0000313" key="13">
    <source>
        <dbReference type="Proteomes" id="UP000712007"/>
    </source>
</evidence>
<evidence type="ECO:0000256" key="6">
    <source>
        <dbReference type="ARBA" id="ARBA00022741"/>
    </source>
</evidence>
<evidence type="ECO:0000313" key="12">
    <source>
        <dbReference type="EMBL" id="MBO8439615.1"/>
    </source>
</evidence>